<dbReference type="InterPro" id="IPR017027">
    <property type="entry name" value="STM3548-like"/>
</dbReference>
<dbReference type="PANTHER" id="PTHR37947:SF1">
    <property type="entry name" value="BLL2462 PROTEIN"/>
    <property type="match status" value="1"/>
</dbReference>
<feature type="domain" description="Putative glutamine amidotransferase" evidence="1">
    <location>
        <begin position="12"/>
        <end position="258"/>
    </location>
</feature>
<dbReference type="Gene3D" id="3.40.50.880">
    <property type="match status" value="1"/>
</dbReference>
<organism evidence="2 3">
    <name type="scientific">Prosthecomicrobium pneumaticum</name>
    <dbReference type="NCBI Taxonomy" id="81895"/>
    <lineage>
        <taxon>Bacteria</taxon>
        <taxon>Pseudomonadati</taxon>
        <taxon>Pseudomonadota</taxon>
        <taxon>Alphaproteobacteria</taxon>
        <taxon>Hyphomicrobiales</taxon>
        <taxon>Kaistiaceae</taxon>
        <taxon>Prosthecomicrobium</taxon>
    </lineage>
</organism>
<dbReference type="InterPro" id="IPR010768">
    <property type="entry name" value="GATase1-like"/>
</dbReference>
<evidence type="ECO:0000259" key="1">
    <source>
        <dbReference type="Pfam" id="PF07090"/>
    </source>
</evidence>
<protein>
    <submittedName>
        <fullName evidence="2">Putative membrane protein</fullName>
    </submittedName>
</protein>
<sequence>MTAENTKTDRKKVLLLGESWMTSATHYKGFDQFGSVTFHLGGEPFVAALKARYDVTYMPSHVAATELPFDLDGLGAWDVIVISDIGANTLLLHPDVWLTGKPRPNRLKLLREWARNGGGLVMFGGYLTFQGIDGRGRWARTPVEEALPVTCLPYDDRVEVPEGFRADLTGPADHPVLEGLSGEWPLLLGANEVLPKAGAEVLARLPAEEGGHPLLVTGTFGKGRTVAWTSDVGPHWVPNAFVEWPGYATLWNNIVGWAAQER</sequence>
<name>A0A7W9CUG2_9HYPH</name>
<evidence type="ECO:0000313" key="3">
    <source>
        <dbReference type="Proteomes" id="UP000523821"/>
    </source>
</evidence>
<dbReference type="PIRSF" id="PIRSF034405">
    <property type="entry name" value="UCP034405"/>
    <property type="match status" value="1"/>
</dbReference>
<comment type="caution">
    <text evidence="2">The sequence shown here is derived from an EMBL/GenBank/DDBJ whole genome shotgun (WGS) entry which is preliminary data.</text>
</comment>
<dbReference type="Pfam" id="PF07090">
    <property type="entry name" value="GATase1_like"/>
    <property type="match status" value="1"/>
</dbReference>
<dbReference type="PANTHER" id="PTHR37947">
    <property type="entry name" value="BLL2462 PROTEIN"/>
    <property type="match status" value="1"/>
</dbReference>
<accession>A0A7W9CUG2</accession>
<gene>
    <name evidence="2" type="ORF">GGQ63_000635</name>
</gene>
<dbReference type="Proteomes" id="UP000523821">
    <property type="component" value="Unassembled WGS sequence"/>
</dbReference>
<dbReference type="AlphaFoldDB" id="A0A7W9CUG2"/>
<evidence type="ECO:0000313" key="2">
    <source>
        <dbReference type="EMBL" id="MBB5751592.1"/>
    </source>
</evidence>
<dbReference type="InterPro" id="IPR029062">
    <property type="entry name" value="Class_I_gatase-like"/>
</dbReference>
<reference evidence="2 3" key="1">
    <citation type="submission" date="2020-08" db="EMBL/GenBank/DDBJ databases">
        <title>Genomic Encyclopedia of Type Strains, Phase IV (KMG-IV): sequencing the most valuable type-strain genomes for metagenomic binning, comparative biology and taxonomic classification.</title>
        <authorList>
            <person name="Goeker M."/>
        </authorList>
    </citation>
    <scope>NUCLEOTIDE SEQUENCE [LARGE SCALE GENOMIC DNA]</scope>
    <source>
        <strain evidence="2 3">DSM 16268</strain>
    </source>
</reference>
<dbReference type="CDD" id="cd03143">
    <property type="entry name" value="A4_beta-galactosidase_middle_domain"/>
    <property type="match status" value="1"/>
</dbReference>
<dbReference type="RefSeq" id="WP_343061064.1">
    <property type="nucleotide sequence ID" value="NZ_JACHOO010000001.1"/>
</dbReference>
<keyword evidence="3" id="KW-1185">Reference proteome</keyword>
<dbReference type="EMBL" id="JACHOO010000001">
    <property type="protein sequence ID" value="MBB5751592.1"/>
    <property type="molecule type" value="Genomic_DNA"/>
</dbReference>
<dbReference type="SUPFAM" id="SSF52317">
    <property type="entry name" value="Class I glutamine amidotransferase-like"/>
    <property type="match status" value="1"/>
</dbReference>
<proteinExistence type="predicted"/>